<reference evidence="3" key="1">
    <citation type="journal article" date="2020" name="Stud. Mycol.">
        <title>101 Dothideomycetes genomes: a test case for predicting lifestyles and emergence of pathogens.</title>
        <authorList>
            <person name="Haridas S."/>
            <person name="Albert R."/>
            <person name="Binder M."/>
            <person name="Bloem J."/>
            <person name="Labutti K."/>
            <person name="Salamov A."/>
            <person name="Andreopoulos B."/>
            <person name="Baker S."/>
            <person name="Barry K."/>
            <person name="Bills G."/>
            <person name="Bluhm B."/>
            <person name="Cannon C."/>
            <person name="Castanera R."/>
            <person name="Culley D."/>
            <person name="Daum C."/>
            <person name="Ezra D."/>
            <person name="Gonzalez J."/>
            <person name="Henrissat B."/>
            <person name="Kuo A."/>
            <person name="Liang C."/>
            <person name="Lipzen A."/>
            <person name="Lutzoni F."/>
            <person name="Magnuson J."/>
            <person name="Mondo S."/>
            <person name="Nolan M."/>
            <person name="Ohm R."/>
            <person name="Pangilinan J."/>
            <person name="Park H.-J."/>
            <person name="Ramirez L."/>
            <person name="Alfaro M."/>
            <person name="Sun H."/>
            <person name="Tritt A."/>
            <person name="Yoshinaga Y."/>
            <person name="Zwiers L.-H."/>
            <person name="Turgeon B."/>
            <person name="Goodwin S."/>
            <person name="Spatafora J."/>
            <person name="Crous P."/>
            <person name="Grigoriev I."/>
        </authorList>
    </citation>
    <scope>NUCLEOTIDE SEQUENCE</scope>
    <source>
        <strain evidence="3">CBS 109.77</strain>
    </source>
</reference>
<dbReference type="EMBL" id="MU001978">
    <property type="protein sequence ID" value="KAF2792268.1"/>
    <property type="molecule type" value="Genomic_DNA"/>
</dbReference>
<evidence type="ECO:0000313" key="4">
    <source>
        <dbReference type="Proteomes" id="UP000799757"/>
    </source>
</evidence>
<gene>
    <name evidence="3" type="ORF">K505DRAFT_418574</name>
</gene>
<dbReference type="Proteomes" id="UP000799757">
    <property type="component" value="Unassembled WGS sequence"/>
</dbReference>
<feature type="chain" id="PRO_5025658230" evidence="2">
    <location>
        <begin position="22"/>
        <end position="602"/>
    </location>
</feature>
<evidence type="ECO:0000256" key="2">
    <source>
        <dbReference type="SAM" id="SignalP"/>
    </source>
</evidence>
<dbReference type="AlphaFoldDB" id="A0A6A6X7K6"/>
<name>A0A6A6X7K6_9PLEO</name>
<feature type="compositionally biased region" description="Low complexity" evidence="1">
    <location>
        <begin position="560"/>
        <end position="575"/>
    </location>
</feature>
<dbReference type="OrthoDB" id="3788508at2759"/>
<sequence length="602" mass="63012">MVIKSLTLGALVGARAAVALAAPGIVPIFPIRNVTKPTPTTEPTDSPCAAQCSVEYPKLTAVQWIPESQIIYTTKITVATYRHIIVTAGNRTIDTRTDLVFGYVASEYDLYRVTLDGLGTAVVNVPITHSDGVTFSQFTYPTPYIDYTTEYHWQGVLQTYDKDFSPACATAAPKFANVPLLHHPEYPQPKDLGAGKVDSYGVKHRPVWGPVKAEPDALFFQVAFPSEAAFSYCESISAEVPLPTVYEAAMFVTTTETVWSAVTTEGIVKIMSSVTGFEQVSTADRTLMPAFPHLESTASGFPEVVQTTTIAVSSPKMHLESTGSGFGDAQQTERPELTNSPGFNPETVFRPTLPTPTPILTFVPTVINGQTTTVPAYIVPGSPGTATIGQTITFNGHATILEPPPPIFTLVPTIINGVATSVSIYIISGSITATIGQTVILDGQSTVLSPPASLYTTISTTINGIPTSIPVYIISGTLTATLGQSITLNGQPTVLSAPSAVFTMLATTVNGVETTVSAYVISGSVTATAGQTVTISGTTTVISFPTNTGDVNTGLGQPIATPAAGAPATSLGSPAQGTGTGSSRVSWSAAIVGFGVFVLMWL</sequence>
<accession>A0A6A6X7K6</accession>
<protein>
    <submittedName>
        <fullName evidence="3">Uncharacterized protein</fullName>
    </submittedName>
</protein>
<evidence type="ECO:0000256" key="1">
    <source>
        <dbReference type="SAM" id="MobiDB-lite"/>
    </source>
</evidence>
<feature type="region of interest" description="Disordered" evidence="1">
    <location>
        <begin position="556"/>
        <end position="583"/>
    </location>
</feature>
<feature type="signal peptide" evidence="2">
    <location>
        <begin position="1"/>
        <end position="21"/>
    </location>
</feature>
<feature type="region of interest" description="Disordered" evidence="1">
    <location>
        <begin position="316"/>
        <end position="344"/>
    </location>
</feature>
<keyword evidence="2" id="KW-0732">Signal</keyword>
<keyword evidence="4" id="KW-1185">Reference proteome</keyword>
<proteinExistence type="predicted"/>
<organism evidence="3 4">
    <name type="scientific">Melanomma pulvis-pyrius CBS 109.77</name>
    <dbReference type="NCBI Taxonomy" id="1314802"/>
    <lineage>
        <taxon>Eukaryota</taxon>
        <taxon>Fungi</taxon>
        <taxon>Dikarya</taxon>
        <taxon>Ascomycota</taxon>
        <taxon>Pezizomycotina</taxon>
        <taxon>Dothideomycetes</taxon>
        <taxon>Pleosporomycetidae</taxon>
        <taxon>Pleosporales</taxon>
        <taxon>Melanommataceae</taxon>
        <taxon>Melanomma</taxon>
    </lineage>
</organism>
<evidence type="ECO:0000313" key="3">
    <source>
        <dbReference type="EMBL" id="KAF2792268.1"/>
    </source>
</evidence>